<sequence length="162" mass="17746">MEEAGAFPTPEADIQAEESTKLEPQEYIKPRTCAEIRSHIEWVIHSVTQSVNDRTFDAAPGWKYIADDFIVAGSSQPRLPSNTKADLAEGFRSTAAENPDFQLGVPVVETEIDLSSGVARAFANSQGTAGSVTRKHTVVFTFVRDKAGRWMARNETTVFGVL</sequence>
<dbReference type="GeneID" id="54558473"/>
<dbReference type="RefSeq" id="XP_033670515.1">
    <property type="nucleotide sequence ID" value="XM_033805201.1"/>
</dbReference>
<reference evidence="2" key="1">
    <citation type="journal article" date="2020" name="Stud. Mycol.">
        <title>101 Dothideomycetes genomes: a test case for predicting lifestyles and emergence of pathogens.</title>
        <authorList>
            <person name="Haridas S."/>
            <person name="Albert R."/>
            <person name="Binder M."/>
            <person name="Bloem J."/>
            <person name="Labutti K."/>
            <person name="Salamov A."/>
            <person name="Andreopoulos B."/>
            <person name="Baker S."/>
            <person name="Barry K."/>
            <person name="Bills G."/>
            <person name="Bluhm B."/>
            <person name="Cannon C."/>
            <person name="Castanera R."/>
            <person name="Culley D."/>
            <person name="Daum C."/>
            <person name="Ezra D."/>
            <person name="Gonzalez J."/>
            <person name="Henrissat B."/>
            <person name="Kuo A."/>
            <person name="Liang C."/>
            <person name="Lipzen A."/>
            <person name="Lutzoni F."/>
            <person name="Magnuson J."/>
            <person name="Mondo S."/>
            <person name="Nolan M."/>
            <person name="Ohm R."/>
            <person name="Pangilinan J."/>
            <person name="Park H.-J."/>
            <person name="Ramirez L."/>
            <person name="Alfaro M."/>
            <person name="Sun H."/>
            <person name="Tritt A."/>
            <person name="Yoshinaga Y."/>
            <person name="Zwiers L.-H."/>
            <person name="Turgeon B."/>
            <person name="Goodwin S."/>
            <person name="Spatafora J."/>
            <person name="Crous P."/>
            <person name="Grigoriev I."/>
        </authorList>
    </citation>
    <scope>NUCLEOTIDE SEQUENCE</scope>
    <source>
        <strain evidence="2">ATCC 36951</strain>
    </source>
</reference>
<evidence type="ECO:0000256" key="1">
    <source>
        <dbReference type="SAM" id="MobiDB-lite"/>
    </source>
</evidence>
<protein>
    <recommendedName>
        <fullName evidence="4">DUF4440 domain-containing protein</fullName>
    </recommendedName>
</protein>
<accession>A0A6A6CVV2</accession>
<gene>
    <name evidence="2" type="ORF">M409DRAFT_20040</name>
</gene>
<evidence type="ECO:0000313" key="2">
    <source>
        <dbReference type="EMBL" id="KAF2169626.1"/>
    </source>
</evidence>
<dbReference type="Proteomes" id="UP000799537">
    <property type="component" value="Unassembled WGS sequence"/>
</dbReference>
<evidence type="ECO:0008006" key="4">
    <source>
        <dbReference type="Google" id="ProtNLM"/>
    </source>
</evidence>
<evidence type="ECO:0000313" key="3">
    <source>
        <dbReference type="Proteomes" id="UP000799537"/>
    </source>
</evidence>
<keyword evidence="3" id="KW-1185">Reference proteome</keyword>
<dbReference type="AlphaFoldDB" id="A0A6A6CVV2"/>
<dbReference type="EMBL" id="ML993587">
    <property type="protein sequence ID" value="KAF2169626.1"/>
    <property type="molecule type" value="Genomic_DNA"/>
</dbReference>
<name>A0A6A6CVV2_ZASCE</name>
<feature type="region of interest" description="Disordered" evidence="1">
    <location>
        <begin position="1"/>
        <end position="23"/>
    </location>
</feature>
<organism evidence="2 3">
    <name type="scientific">Zasmidium cellare ATCC 36951</name>
    <dbReference type="NCBI Taxonomy" id="1080233"/>
    <lineage>
        <taxon>Eukaryota</taxon>
        <taxon>Fungi</taxon>
        <taxon>Dikarya</taxon>
        <taxon>Ascomycota</taxon>
        <taxon>Pezizomycotina</taxon>
        <taxon>Dothideomycetes</taxon>
        <taxon>Dothideomycetidae</taxon>
        <taxon>Mycosphaerellales</taxon>
        <taxon>Mycosphaerellaceae</taxon>
        <taxon>Zasmidium</taxon>
    </lineage>
</organism>
<proteinExistence type="predicted"/>